<dbReference type="Proteomes" id="UP001560685">
    <property type="component" value="Unassembled WGS sequence"/>
</dbReference>
<dbReference type="EMBL" id="JBEHZE010000002">
    <property type="protein sequence ID" value="MEX6634733.1"/>
    <property type="molecule type" value="Genomic_DNA"/>
</dbReference>
<evidence type="ECO:0000313" key="2">
    <source>
        <dbReference type="EMBL" id="MEX6634733.1"/>
    </source>
</evidence>
<feature type="domain" description="Xylose isomerase-like TIM barrel" evidence="1">
    <location>
        <begin position="78"/>
        <end position="284"/>
    </location>
</feature>
<comment type="caution">
    <text evidence="2">The sequence shown here is derived from an EMBL/GenBank/DDBJ whole genome shotgun (WGS) entry which is preliminary data.</text>
</comment>
<dbReference type="InterPro" id="IPR013022">
    <property type="entry name" value="Xyl_isomerase-like_TIM-brl"/>
</dbReference>
<dbReference type="Gene3D" id="3.20.20.150">
    <property type="entry name" value="Divalent-metal-dependent TIM barrel enzymes"/>
    <property type="match status" value="1"/>
</dbReference>
<keyword evidence="3" id="KW-1185">Reference proteome</keyword>
<reference evidence="2 3" key="1">
    <citation type="submission" date="2024-05" db="EMBL/GenBank/DDBJ databases">
        <title>Three bacterial strains, DH-69, EH-24, and ECK-19 isolated from coastal sediments.</title>
        <authorList>
            <person name="Ye Y.-Q."/>
            <person name="Du Z.-J."/>
        </authorList>
    </citation>
    <scope>NUCLEOTIDE SEQUENCE [LARGE SCALE GENOMIC DNA]</scope>
    <source>
        <strain evidence="2 3">ECK-19</strain>
    </source>
</reference>
<dbReference type="InterPro" id="IPR036237">
    <property type="entry name" value="Xyl_isomerase-like_sf"/>
</dbReference>
<dbReference type="SUPFAM" id="SSF51658">
    <property type="entry name" value="Xylose isomerase-like"/>
    <property type="match status" value="1"/>
</dbReference>
<evidence type="ECO:0000259" key="1">
    <source>
        <dbReference type="Pfam" id="PF01261"/>
    </source>
</evidence>
<protein>
    <submittedName>
        <fullName evidence="2">TIM barrel protein</fullName>
    </submittedName>
</protein>
<sequence>MENREHTNSDATRRAFLGGVGAMGLSVASGPSWANGATAEKVLPPKSPMGIATTANAAHMRGLDVIEPMRNDPVRYLEYCRSLGAGGVQTAVRTDLKRFRQRLEELDMFYEGEAALPYHPDDDLTAFEQSMLNAKELGANCVRAVSRPPKGGNRRYTTFMTMEDYRSWEAQANAVVEKVMPIVERIGVGLALENHKDRTSDEHLAILKKIDSEYLGALIDPGNNISLMEDPTETVTKLAPYAMATSLKDMGIAPYEKGFLLSEVRFGTGIKDQYELFSIMRKHNPKINPIQELITRDPLEIPILTTQYWETIPGYSGRDVAAMMERAAAYTTPLPKISHLSAAQHLKIEEDNNRDTFQWAMSRAF</sequence>
<accession>A0ABV3Z8C9</accession>
<dbReference type="PANTHER" id="PTHR12110">
    <property type="entry name" value="HYDROXYPYRUVATE ISOMERASE"/>
    <property type="match status" value="1"/>
</dbReference>
<proteinExistence type="predicted"/>
<name>A0ABV3Z8C9_9PROT</name>
<dbReference type="RefSeq" id="WP_369314774.1">
    <property type="nucleotide sequence ID" value="NZ_JBEHZE010000002.1"/>
</dbReference>
<dbReference type="Pfam" id="PF01261">
    <property type="entry name" value="AP_endonuc_2"/>
    <property type="match status" value="1"/>
</dbReference>
<dbReference type="PROSITE" id="PS51318">
    <property type="entry name" value="TAT"/>
    <property type="match status" value="1"/>
</dbReference>
<dbReference type="PANTHER" id="PTHR12110:SF53">
    <property type="entry name" value="BLR5974 PROTEIN"/>
    <property type="match status" value="1"/>
</dbReference>
<dbReference type="InterPro" id="IPR006311">
    <property type="entry name" value="TAT_signal"/>
</dbReference>
<dbReference type="InterPro" id="IPR050312">
    <property type="entry name" value="IolE/XylAMocC-like"/>
</dbReference>
<organism evidence="2 3">
    <name type="scientific">Hyphococcus lacteus</name>
    <dbReference type="NCBI Taxonomy" id="3143536"/>
    <lineage>
        <taxon>Bacteria</taxon>
        <taxon>Pseudomonadati</taxon>
        <taxon>Pseudomonadota</taxon>
        <taxon>Alphaproteobacteria</taxon>
        <taxon>Parvularculales</taxon>
        <taxon>Parvularculaceae</taxon>
        <taxon>Hyphococcus</taxon>
    </lineage>
</organism>
<evidence type="ECO:0000313" key="3">
    <source>
        <dbReference type="Proteomes" id="UP001560685"/>
    </source>
</evidence>
<gene>
    <name evidence="2" type="ORF">ABFZ84_14375</name>
</gene>